<organism evidence="1 2">
    <name type="scientific">Lederbergia citrea</name>
    <dbReference type="NCBI Taxonomy" id="2833581"/>
    <lineage>
        <taxon>Bacteria</taxon>
        <taxon>Bacillati</taxon>
        <taxon>Bacillota</taxon>
        <taxon>Bacilli</taxon>
        <taxon>Bacillales</taxon>
        <taxon>Bacillaceae</taxon>
        <taxon>Lederbergia</taxon>
    </lineage>
</organism>
<reference evidence="1 2" key="1">
    <citation type="submission" date="2021-05" db="EMBL/GenBank/DDBJ databases">
        <title>Novel Bacillus species.</title>
        <authorList>
            <person name="Liu G."/>
        </authorList>
    </citation>
    <scope>NUCLEOTIDE SEQUENCE [LARGE SCALE GENOMIC DNA]</scope>
    <source>
        <strain evidence="1 2">FJAT-49682</strain>
    </source>
</reference>
<keyword evidence="2" id="KW-1185">Reference proteome</keyword>
<proteinExistence type="predicted"/>
<sequence length="90" mass="10390">MKEYEQLLKENHFLKQLLAKMMNNHGTTDSGKILTKKSPLNEKKQLLKSLFKGRSDVYALRWESNSLTGYKSMGYVTGDGEQASEQMRLF</sequence>
<name>A0A942UNW1_9BACI</name>
<protein>
    <submittedName>
        <fullName evidence="1">Uncharacterized protein</fullName>
    </submittedName>
</protein>
<gene>
    <name evidence="1" type="ORF">KHA91_11130</name>
</gene>
<comment type="caution">
    <text evidence="1">The sequence shown here is derived from an EMBL/GenBank/DDBJ whole genome shotgun (WGS) entry which is preliminary data.</text>
</comment>
<dbReference type="Proteomes" id="UP000676456">
    <property type="component" value="Unassembled WGS sequence"/>
</dbReference>
<evidence type="ECO:0000313" key="1">
    <source>
        <dbReference type="EMBL" id="MBS4223297.1"/>
    </source>
</evidence>
<dbReference type="RefSeq" id="WP_213098321.1">
    <property type="nucleotide sequence ID" value="NZ_JAGYPN010000002.1"/>
</dbReference>
<dbReference type="EMBL" id="JAGYPN010000002">
    <property type="protein sequence ID" value="MBS4223297.1"/>
    <property type="molecule type" value="Genomic_DNA"/>
</dbReference>
<dbReference type="AlphaFoldDB" id="A0A942UNW1"/>
<evidence type="ECO:0000313" key="2">
    <source>
        <dbReference type="Proteomes" id="UP000676456"/>
    </source>
</evidence>
<accession>A0A942UNW1</accession>